<comment type="caution">
    <text evidence="2">The sequence shown here is derived from an EMBL/GenBank/DDBJ whole genome shotgun (WGS) entry which is preliminary data.</text>
</comment>
<dbReference type="GO" id="GO:0004519">
    <property type="term" value="F:endonuclease activity"/>
    <property type="evidence" value="ECO:0007669"/>
    <property type="project" value="UniProtKB-KW"/>
</dbReference>
<protein>
    <submittedName>
        <fullName evidence="2">Endonuclease/exonuclease/phosphatase family protein</fullName>
    </submittedName>
</protein>
<name>J9FPT5_9ZZZZ</name>
<dbReference type="AlphaFoldDB" id="J9FPT5"/>
<proteinExistence type="predicted"/>
<evidence type="ECO:0000313" key="2">
    <source>
        <dbReference type="EMBL" id="EJW96966.1"/>
    </source>
</evidence>
<reference evidence="2" key="1">
    <citation type="journal article" date="2012" name="PLoS ONE">
        <title>Gene sets for utilization of primary and secondary nutrition supplies in the distal gut of endangered iberian lynx.</title>
        <authorList>
            <person name="Alcaide M."/>
            <person name="Messina E."/>
            <person name="Richter M."/>
            <person name="Bargiela R."/>
            <person name="Peplies J."/>
            <person name="Huws S.A."/>
            <person name="Newbold C.J."/>
            <person name="Golyshin P.N."/>
            <person name="Simon M.A."/>
            <person name="Lopez G."/>
            <person name="Yakimov M.M."/>
            <person name="Ferrer M."/>
        </authorList>
    </citation>
    <scope>NUCLEOTIDE SEQUENCE</scope>
</reference>
<keyword evidence="2" id="KW-0255">Endonuclease</keyword>
<dbReference type="InterPro" id="IPR036691">
    <property type="entry name" value="Endo/exonu/phosph_ase_sf"/>
</dbReference>
<keyword evidence="2" id="KW-0540">Nuclease</keyword>
<dbReference type="PANTHER" id="PTHR42834">
    <property type="entry name" value="ENDONUCLEASE/EXONUCLEASE/PHOSPHATASE FAMILY PROTEIN (AFU_ORTHOLOGUE AFUA_3G09210)"/>
    <property type="match status" value="1"/>
</dbReference>
<dbReference type="PANTHER" id="PTHR42834:SF1">
    <property type="entry name" value="ENDONUCLEASE_EXONUCLEASE_PHOSPHATASE FAMILY PROTEIN (AFU_ORTHOLOGUE AFUA_3G09210)"/>
    <property type="match status" value="1"/>
</dbReference>
<keyword evidence="2" id="KW-0269">Exonuclease</keyword>
<accession>J9FPT5</accession>
<gene>
    <name evidence="2" type="ORF">EVA_14927</name>
</gene>
<dbReference type="InterPro" id="IPR005135">
    <property type="entry name" value="Endo/exonuclease/phosphatase"/>
</dbReference>
<evidence type="ECO:0000259" key="1">
    <source>
        <dbReference type="Pfam" id="PF19580"/>
    </source>
</evidence>
<keyword evidence="2" id="KW-0378">Hydrolase</keyword>
<dbReference type="EMBL" id="AMCI01005009">
    <property type="protein sequence ID" value="EJW96966.1"/>
    <property type="molecule type" value="Genomic_DNA"/>
</dbReference>
<feature type="non-terminal residue" evidence="2">
    <location>
        <position position="183"/>
    </location>
</feature>
<sequence>MSYNVENMLDTIDNPSKMDEEFTPDGTRHWSSGRYWKKQRHIAKVITAAGGWEAPALVALCEVENDSVIKDLTNRTPLRQEGYRYVITNGPDFRGINVALLYQRDKFRLLGHESLRITFSSHRKRGTREILHVYGEVITHDTLDIFVCHFPSRYGGEKESESNRIDAALRLKMASDSISASRG</sequence>
<dbReference type="GO" id="GO:0004527">
    <property type="term" value="F:exonuclease activity"/>
    <property type="evidence" value="ECO:0007669"/>
    <property type="project" value="UniProtKB-KW"/>
</dbReference>
<organism evidence="2">
    <name type="scientific">gut metagenome</name>
    <dbReference type="NCBI Taxonomy" id="749906"/>
    <lineage>
        <taxon>unclassified sequences</taxon>
        <taxon>metagenomes</taxon>
        <taxon>organismal metagenomes</taxon>
    </lineage>
</organism>
<dbReference type="SUPFAM" id="SSF56219">
    <property type="entry name" value="DNase I-like"/>
    <property type="match status" value="1"/>
</dbReference>
<feature type="domain" description="Endonuclease/exonuclease/phosphatase" evidence="1">
    <location>
        <begin position="2"/>
        <end position="180"/>
    </location>
</feature>
<dbReference type="Gene3D" id="3.60.10.10">
    <property type="entry name" value="Endonuclease/exonuclease/phosphatase"/>
    <property type="match status" value="1"/>
</dbReference>
<dbReference type="Pfam" id="PF19580">
    <property type="entry name" value="Exo_endo_phos_3"/>
    <property type="match status" value="1"/>
</dbReference>